<evidence type="ECO:0000259" key="2">
    <source>
        <dbReference type="Pfam" id="PF00534"/>
    </source>
</evidence>
<accession>A0A7X0ED76</accession>
<dbReference type="Pfam" id="PF00534">
    <property type="entry name" value="Glycos_transf_1"/>
    <property type="match status" value="1"/>
</dbReference>
<evidence type="ECO:0000313" key="5">
    <source>
        <dbReference type="Proteomes" id="UP000539175"/>
    </source>
</evidence>
<proteinExistence type="predicted"/>
<dbReference type="GO" id="GO:0009103">
    <property type="term" value="P:lipopolysaccharide biosynthetic process"/>
    <property type="evidence" value="ECO:0007669"/>
    <property type="project" value="TreeGrafter"/>
</dbReference>
<dbReference type="Proteomes" id="UP000539175">
    <property type="component" value="Unassembled WGS sequence"/>
</dbReference>
<dbReference type="InterPro" id="IPR001296">
    <property type="entry name" value="Glyco_trans_1"/>
</dbReference>
<dbReference type="Gene3D" id="3.40.50.2000">
    <property type="entry name" value="Glycogen Phosphorylase B"/>
    <property type="match status" value="2"/>
</dbReference>
<sequence>MFRVLFLHRDFPGQFRHLAGALVADPRVEVRGLGERVETALPGLVPTLYGPVPTVAPETHPYLHRVADYVARGQAALVAALTLARGGYRPDLIIGHAGFGDTLYLKDLWPDVPVVGYFEFYYHGHGVDLGFDPEFPCSLDDVARVRTLNAVNLLALEAADLAVSPTRWQRDLHPMPFRERIQVLHDGVDTGLARPLAVAAFPLPGGRVLTPSDEVVTYVARDLEPYRGFHVFMRALPAILRRRPRAQVVVAGGDGVSYGVPPTEGGGWRGRMMAEVGGNLDLSRVHFLGPVDHGRFLDLMRLSSAHVYLTYPFVLSWSLLEAMACGALVVASATPPVMEVVEDGVNGLLVPFFESATLADRVVEGLERGAVLAPLRQMARRTVETRFDARTQAIPAWRQALLSRFGCPAGGN</sequence>
<dbReference type="GO" id="GO:0016757">
    <property type="term" value="F:glycosyltransferase activity"/>
    <property type="evidence" value="ECO:0007669"/>
    <property type="project" value="InterPro"/>
</dbReference>
<feature type="domain" description="Glycosyl transferase family 1" evidence="2">
    <location>
        <begin position="213"/>
        <end position="369"/>
    </location>
</feature>
<name>A0A7X0ED76_9PROT</name>
<protein>
    <submittedName>
        <fullName evidence="4">Glycosyltransferase involved in cell wall biosynthesis</fullName>
    </submittedName>
</protein>
<reference evidence="4 5" key="1">
    <citation type="submission" date="2020-08" db="EMBL/GenBank/DDBJ databases">
        <title>Genomic Encyclopedia of Type Strains, Phase IV (KMG-IV): sequencing the most valuable type-strain genomes for metagenomic binning, comparative biology and taxonomic classification.</title>
        <authorList>
            <person name="Goeker M."/>
        </authorList>
    </citation>
    <scope>NUCLEOTIDE SEQUENCE [LARGE SCALE GENOMIC DNA]</scope>
    <source>
        <strain evidence="4 5">DSM 22198</strain>
    </source>
</reference>
<dbReference type="AlphaFoldDB" id="A0A7X0ED76"/>
<evidence type="ECO:0000313" key="4">
    <source>
        <dbReference type="EMBL" id="MBB6250741.1"/>
    </source>
</evidence>
<organism evidence="4 5">
    <name type="scientific">Nitrospirillum iridis</name>
    <dbReference type="NCBI Taxonomy" id="765888"/>
    <lineage>
        <taxon>Bacteria</taxon>
        <taxon>Pseudomonadati</taxon>
        <taxon>Pseudomonadota</taxon>
        <taxon>Alphaproteobacteria</taxon>
        <taxon>Rhodospirillales</taxon>
        <taxon>Azospirillaceae</taxon>
        <taxon>Nitrospirillum</taxon>
    </lineage>
</organism>
<dbReference type="SUPFAM" id="SSF53756">
    <property type="entry name" value="UDP-Glycosyltransferase/glycogen phosphorylase"/>
    <property type="match status" value="1"/>
</dbReference>
<keyword evidence="1 4" id="KW-0808">Transferase</keyword>
<gene>
    <name evidence="4" type="ORF">FHS74_001286</name>
</gene>
<comment type="caution">
    <text evidence="4">The sequence shown here is derived from an EMBL/GenBank/DDBJ whole genome shotgun (WGS) entry which is preliminary data.</text>
</comment>
<dbReference type="InterPro" id="IPR022623">
    <property type="entry name" value="Glyco_trans_4"/>
</dbReference>
<feature type="domain" description="Glycosyl transferase family 4" evidence="3">
    <location>
        <begin position="29"/>
        <end position="191"/>
    </location>
</feature>
<evidence type="ECO:0000256" key="1">
    <source>
        <dbReference type="ARBA" id="ARBA00022679"/>
    </source>
</evidence>
<dbReference type="RefSeq" id="WP_184798611.1">
    <property type="nucleotide sequence ID" value="NZ_JACIIZ010000003.1"/>
</dbReference>
<evidence type="ECO:0000259" key="3">
    <source>
        <dbReference type="Pfam" id="PF12000"/>
    </source>
</evidence>
<dbReference type="PANTHER" id="PTHR46401:SF2">
    <property type="entry name" value="GLYCOSYLTRANSFERASE WBBK-RELATED"/>
    <property type="match status" value="1"/>
</dbReference>
<dbReference type="EMBL" id="JACIIZ010000003">
    <property type="protein sequence ID" value="MBB6250741.1"/>
    <property type="molecule type" value="Genomic_DNA"/>
</dbReference>
<dbReference type="PANTHER" id="PTHR46401">
    <property type="entry name" value="GLYCOSYLTRANSFERASE WBBK-RELATED"/>
    <property type="match status" value="1"/>
</dbReference>
<dbReference type="Pfam" id="PF12000">
    <property type="entry name" value="Glyco_trans_4_3"/>
    <property type="match status" value="1"/>
</dbReference>
<keyword evidence="5" id="KW-1185">Reference proteome</keyword>